<evidence type="ECO:0000313" key="2">
    <source>
        <dbReference type="EMBL" id="OGZ66202.1"/>
    </source>
</evidence>
<protein>
    <submittedName>
        <fullName evidence="2">Uncharacterized protein</fullName>
    </submittedName>
</protein>
<keyword evidence="1" id="KW-0472">Membrane</keyword>
<evidence type="ECO:0000256" key="1">
    <source>
        <dbReference type="SAM" id="Phobius"/>
    </source>
</evidence>
<feature type="transmembrane region" description="Helical" evidence="1">
    <location>
        <begin position="21"/>
        <end position="42"/>
    </location>
</feature>
<dbReference type="Proteomes" id="UP000178774">
    <property type="component" value="Unassembled WGS sequence"/>
</dbReference>
<keyword evidence="1" id="KW-1133">Transmembrane helix</keyword>
<proteinExistence type="predicted"/>
<accession>A0A1G2HUK4</accession>
<sequence length="309" mass="34725">MGDGMAKLHTRLAISLIEHSSLYVCNIFFGGIAMTWFFWLVLSCVDELQEIVDEILGRDYAERKKTSRFTPMAFLPPPPAPQVPAKVAEPVLYEEPAVVEKVVLSQEDQKTIAIRNIEINGDVFCPDEYCPIDVSPAPAMPPFKKRSQPQLWDEALNLLQEYILALSDGSIAQAEELKNQFFVAGSDGYRLVVTVEKILNKGFDSDQEGMVFFWDQGKKSSSVLDEVPLGQRGQSFIYALLNKAKSEDREKPVKNRVLKPISVDPESIEHLLIQGWKIHKEVGRQVILVKDGKSVTRYRPESASNKKSG</sequence>
<dbReference type="EMBL" id="MHOP01000008">
    <property type="protein sequence ID" value="OGZ66202.1"/>
    <property type="molecule type" value="Genomic_DNA"/>
</dbReference>
<dbReference type="AlphaFoldDB" id="A0A1G2HUK4"/>
<gene>
    <name evidence="2" type="ORF">A2822_04210</name>
</gene>
<evidence type="ECO:0000313" key="3">
    <source>
        <dbReference type="Proteomes" id="UP000178774"/>
    </source>
</evidence>
<keyword evidence="1" id="KW-0812">Transmembrane</keyword>
<comment type="caution">
    <text evidence="2">The sequence shown here is derived from an EMBL/GenBank/DDBJ whole genome shotgun (WGS) entry which is preliminary data.</text>
</comment>
<organism evidence="2 3">
    <name type="scientific">Candidatus Staskawiczbacteria bacterium RIFCSPHIGHO2_01_FULL_41_41</name>
    <dbReference type="NCBI Taxonomy" id="1802203"/>
    <lineage>
        <taxon>Bacteria</taxon>
        <taxon>Candidatus Staskawicziibacteriota</taxon>
    </lineage>
</organism>
<reference evidence="2 3" key="1">
    <citation type="journal article" date="2016" name="Nat. Commun.">
        <title>Thousands of microbial genomes shed light on interconnected biogeochemical processes in an aquifer system.</title>
        <authorList>
            <person name="Anantharaman K."/>
            <person name="Brown C.T."/>
            <person name="Hug L.A."/>
            <person name="Sharon I."/>
            <person name="Castelle C.J."/>
            <person name="Probst A.J."/>
            <person name="Thomas B.C."/>
            <person name="Singh A."/>
            <person name="Wilkins M.J."/>
            <person name="Karaoz U."/>
            <person name="Brodie E.L."/>
            <person name="Williams K.H."/>
            <person name="Hubbard S.S."/>
            <person name="Banfield J.F."/>
        </authorList>
    </citation>
    <scope>NUCLEOTIDE SEQUENCE [LARGE SCALE GENOMIC DNA]</scope>
</reference>
<name>A0A1G2HUK4_9BACT</name>